<dbReference type="GO" id="GO:0005524">
    <property type="term" value="F:ATP binding"/>
    <property type="evidence" value="ECO:0007669"/>
    <property type="project" value="UniProtKB-UniRule"/>
</dbReference>
<dbReference type="EMBL" id="HBHT01004661">
    <property type="protein sequence ID" value="CAD9946074.1"/>
    <property type="molecule type" value="Transcribed_RNA"/>
</dbReference>
<dbReference type="InterPro" id="IPR039028">
    <property type="entry name" value="BCKD/PDK"/>
</dbReference>
<keyword evidence="5 8" id="KW-0067">ATP-binding</keyword>
<dbReference type="Gene3D" id="3.30.565.10">
    <property type="entry name" value="Histidine kinase-like ATPase, C-terminal domain"/>
    <property type="match status" value="1"/>
</dbReference>
<dbReference type="Gene3D" id="1.20.140.20">
    <property type="entry name" value="Alpha-ketoacid/pyruvate dehydrogenase kinase, N-terminal domain"/>
    <property type="match status" value="1"/>
</dbReference>
<feature type="domain" description="Histidine kinase" evidence="9">
    <location>
        <begin position="328"/>
        <end position="457"/>
    </location>
</feature>
<evidence type="ECO:0000256" key="6">
    <source>
        <dbReference type="ARBA" id="ARBA00023128"/>
    </source>
</evidence>
<proteinExistence type="inferred from homology"/>
<comment type="similarity">
    <text evidence="1 8">Belongs to the PDK/BCKDK protein kinase family.</text>
</comment>
<organism evidence="10">
    <name type="scientific">Entomoneis paludosa</name>
    <dbReference type="NCBI Taxonomy" id="265537"/>
    <lineage>
        <taxon>Eukaryota</taxon>
        <taxon>Sar</taxon>
        <taxon>Stramenopiles</taxon>
        <taxon>Ochrophyta</taxon>
        <taxon>Bacillariophyta</taxon>
        <taxon>Bacillariophyceae</taxon>
        <taxon>Bacillariophycidae</taxon>
        <taxon>Entomoneidaceae</taxon>
        <taxon>Entomoneis</taxon>
    </lineage>
</organism>
<dbReference type="GO" id="GO:0010906">
    <property type="term" value="P:regulation of glucose metabolic process"/>
    <property type="evidence" value="ECO:0007669"/>
    <property type="project" value="TreeGrafter"/>
</dbReference>
<dbReference type="SMART" id="SM00387">
    <property type="entry name" value="HATPase_c"/>
    <property type="match status" value="1"/>
</dbReference>
<evidence type="ECO:0000256" key="4">
    <source>
        <dbReference type="ARBA" id="ARBA00022777"/>
    </source>
</evidence>
<dbReference type="InterPro" id="IPR018955">
    <property type="entry name" value="BCDHK/PDK_N"/>
</dbReference>
<evidence type="ECO:0000259" key="9">
    <source>
        <dbReference type="PROSITE" id="PS50109"/>
    </source>
</evidence>
<dbReference type="AlphaFoldDB" id="A0A7S2VAE6"/>
<dbReference type="InterPro" id="IPR003594">
    <property type="entry name" value="HATPase_dom"/>
</dbReference>
<name>A0A7S2VAE6_9STRA</name>
<gene>
    <name evidence="10" type="ORF">APAL1065_LOCUS3131</name>
</gene>
<dbReference type="InterPro" id="IPR004358">
    <property type="entry name" value="Sig_transdc_His_kin-like_C"/>
</dbReference>
<comment type="subcellular location">
    <subcellularLocation>
        <location evidence="8">Mitochondrion matrix</location>
    </subcellularLocation>
</comment>
<dbReference type="PROSITE" id="PS50109">
    <property type="entry name" value="HIS_KIN"/>
    <property type="match status" value="1"/>
</dbReference>
<keyword evidence="4 8" id="KW-0418">Kinase</keyword>
<evidence type="ECO:0000256" key="3">
    <source>
        <dbReference type="ARBA" id="ARBA00022741"/>
    </source>
</evidence>
<protein>
    <recommendedName>
        <fullName evidence="8">Protein-serine/threonine kinase</fullName>
        <ecNumber evidence="8">2.7.11.-</ecNumber>
    </recommendedName>
</protein>
<dbReference type="PANTHER" id="PTHR11947:SF3">
    <property type="entry name" value="[PYRUVATE DEHYDROGENASE (ACETYL-TRANSFERRING)] KINASE, MITOCHONDRIAL"/>
    <property type="match status" value="1"/>
</dbReference>
<dbReference type="PRINTS" id="PR00344">
    <property type="entry name" value="BCTRLSENSOR"/>
</dbReference>
<evidence type="ECO:0000256" key="7">
    <source>
        <dbReference type="ARBA" id="ARBA00048201"/>
    </source>
</evidence>
<keyword evidence="6 8" id="KW-0496">Mitochondrion</keyword>
<sequence>MLCSYWQRIHPETPLFRSFSSFNMLARFAFENLKRRPSLLGVRRRPRSLFDNAQQQPRHLSSLRQSETDNEACDELPSYVAELVKEYASMDQTPFSLQMLMRSGRGEYLSHQTPTSLTADLATDEQILIQVASLLREEIPIRLAYRIQDLDQIPILRDMEAVQRVKKIYIDSLLALLNIPSISSKREEENFAFILEDLYAKHSGVLVQMARGAYQLRAAVRKGEIKGILENEDSELEFERMHLCHNFLDRFYTSRIGIRVLAGQYLALRGEATSNYIGMIHLNTSPSAIVRKAADDARMMCIRQYDNAPRVDIIGQLDLTFPYIPTYLHYILLELLKNAMRATAERHSDRGLLPPVTVVIADGKDNEDVVIKIMDEGGGIPRSQVNKIWSYLFTTADAAVQDGFIGELDHDDKAPIAGLGYGLPISRSYVRYFGGELDLMSMEGYGTDAFIHLKRLGDSKEPLPV</sequence>
<dbReference type="InterPro" id="IPR005467">
    <property type="entry name" value="His_kinase_dom"/>
</dbReference>
<evidence type="ECO:0000256" key="8">
    <source>
        <dbReference type="RuleBase" id="RU366032"/>
    </source>
</evidence>
<dbReference type="EC" id="2.7.11.-" evidence="8"/>
<dbReference type="PANTHER" id="PTHR11947">
    <property type="entry name" value="PYRUVATE DEHYDROGENASE KINASE"/>
    <property type="match status" value="1"/>
</dbReference>
<accession>A0A7S2VAE6</accession>
<dbReference type="CDD" id="cd16929">
    <property type="entry name" value="HATPase_PDK-like"/>
    <property type="match status" value="1"/>
</dbReference>
<dbReference type="InterPro" id="IPR036890">
    <property type="entry name" value="HATPase_C_sf"/>
</dbReference>
<evidence type="ECO:0000313" key="10">
    <source>
        <dbReference type="EMBL" id="CAD9946074.1"/>
    </source>
</evidence>
<evidence type="ECO:0000256" key="5">
    <source>
        <dbReference type="ARBA" id="ARBA00022840"/>
    </source>
</evidence>
<dbReference type="SUPFAM" id="SSF69012">
    <property type="entry name" value="alpha-ketoacid dehydrogenase kinase, N-terminal domain"/>
    <property type="match status" value="1"/>
</dbReference>
<dbReference type="GO" id="GO:0005759">
    <property type="term" value="C:mitochondrial matrix"/>
    <property type="evidence" value="ECO:0007669"/>
    <property type="project" value="UniProtKB-SubCell"/>
</dbReference>
<keyword evidence="3 8" id="KW-0547">Nucleotide-binding</keyword>
<reference evidence="10" key="1">
    <citation type="submission" date="2021-01" db="EMBL/GenBank/DDBJ databases">
        <authorList>
            <person name="Corre E."/>
            <person name="Pelletier E."/>
            <person name="Niang G."/>
            <person name="Scheremetjew M."/>
            <person name="Finn R."/>
            <person name="Kale V."/>
            <person name="Holt S."/>
            <person name="Cochrane G."/>
            <person name="Meng A."/>
            <person name="Brown T."/>
            <person name="Cohen L."/>
        </authorList>
    </citation>
    <scope>NUCLEOTIDE SEQUENCE</scope>
    <source>
        <strain evidence="10">CCMP125</strain>
    </source>
</reference>
<dbReference type="Pfam" id="PF10436">
    <property type="entry name" value="BCDHK_Adom3"/>
    <property type="match status" value="1"/>
</dbReference>
<evidence type="ECO:0000256" key="1">
    <source>
        <dbReference type="ARBA" id="ARBA00006155"/>
    </source>
</evidence>
<dbReference type="InterPro" id="IPR036784">
    <property type="entry name" value="AK/P_DHK_N_sf"/>
</dbReference>
<dbReference type="Pfam" id="PF02518">
    <property type="entry name" value="HATPase_c"/>
    <property type="match status" value="1"/>
</dbReference>
<dbReference type="GO" id="GO:0004740">
    <property type="term" value="F:pyruvate dehydrogenase (acetyl-transferring) kinase activity"/>
    <property type="evidence" value="ECO:0007669"/>
    <property type="project" value="UniProtKB-EC"/>
</dbReference>
<comment type="catalytic activity">
    <reaction evidence="7">
        <text>L-seryl-[pyruvate dehydrogenase E1 alpha subunit] + ATP = O-phospho-L-seryl-[pyruvate dehydrogenase E1 alpha subunit] + ADP + H(+)</text>
        <dbReference type="Rhea" id="RHEA:23052"/>
        <dbReference type="Rhea" id="RHEA-COMP:13689"/>
        <dbReference type="Rhea" id="RHEA-COMP:13690"/>
        <dbReference type="ChEBI" id="CHEBI:15378"/>
        <dbReference type="ChEBI" id="CHEBI:29999"/>
        <dbReference type="ChEBI" id="CHEBI:30616"/>
        <dbReference type="ChEBI" id="CHEBI:83421"/>
        <dbReference type="ChEBI" id="CHEBI:456216"/>
        <dbReference type="EC" id="2.7.11.2"/>
    </reaction>
</comment>
<keyword evidence="2 8" id="KW-0808">Transferase</keyword>
<evidence type="ECO:0000256" key="2">
    <source>
        <dbReference type="ARBA" id="ARBA00022679"/>
    </source>
</evidence>
<dbReference type="SUPFAM" id="SSF55874">
    <property type="entry name" value="ATPase domain of HSP90 chaperone/DNA topoisomerase II/histidine kinase"/>
    <property type="match status" value="1"/>
</dbReference>